<dbReference type="AlphaFoldDB" id="K5XF15"/>
<organism evidence="2 3">
    <name type="scientific">Agaricus bisporus var. burnettii (strain JB137-S8 / ATCC MYA-4627 / FGSC 10392)</name>
    <name type="common">White button mushroom</name>
    <dbReference type="NCBI Taxonomy" id="597362"/>
    <lineage>
        <taxon>Eukaryota</taxon>
        <taxon>Fungi</taxon>
        <taxon>Dikarya</taxon>
        <taxon>Basidiomycota</taxon>
        <taxon>Agaricomycotina</taxon>
        <taxon>Agaricomycetes</taxon>
        <taxon>Agaricomycetidae</taxon>
        <taxon>Agaricales</taxon>
        <taxon>Agaricineae</taxon>
        <taxon>Agaricaceae</taxon>
        <taxon>Agaricus</taxon>
    </lineage>
</organism>
<dbReference type="EMBL" id="JH971387">
    <property type="protein sequence ID" value="EKM81802.1"/>
    <property type="molecule type" value="Genomic_DNA"/>
</dbReference>
<gene>
    <name evidence="2" type="ORF">AGABI1DRAFT_105267</name>
</gene>
<reference evidence="3" key="1">
    <citation type="journal article" date="2012" name="Proc. Natl. Acad. Sci. U.S.A.">
        <title>Genome sequence of the button mushroom Agaricus bisporus reveals mechanisms governing adaptation to a humic-rich ecological niche.</title>
        <authorList>
            <person name="Morin E."/>
            <person name="Kohler A."/>
            <person name="Baker A.R."/>
            <person name="Foulongne-Oriol M."/>
            <person name="Lombard V."/>
            <person name="Nagy L.G."/>
            <person name="Ohm R.A."/>
            <person name="Patyshakuliyeva A."/>
            <person name="Brun A."/>
            <person name="Aerts A.L."/>
            <person name="Bailey A.M."/>
            <person name="Billette C."/>
            <person name="Coutinho P.M."/>
            <person name="Deakin G."/>
            <person name="Doddapaneni H."/>
            <person name="Floudas D."/>
            <person name="Grimwood J."/>
            <person name="Hilden K."/>
            <person name="Kuees U."/>
            <person name="LaButti K.M."/>
            <person name="Lapidus A."/>
            <person name="Lindquist E.A."/>
            <person name="Lucas S.M."/>
            <person name="Murat C."/>
            <person name="Riley R.W."/>
            <person name="Salamov A.A."/>
            <person name="Schmutz J."/>
            <person name="Subramanian V."/>
            <person name="Woesten H.A.B."/>
            <person name="Xu J."/>
            <person name="Eastwood D.C."/>
            <person name="Foster G.D."/>
            <person name="Sonnenberg A.S."/>
            <person name="Cullen D."/>
            <person name="de Vries R.P."/>
            <person name="Lundell T."/>
            <person name="Hibbett D.S."/>
            <person name="Henrissat B."/>
            <person name="Burton K.S."/>
            <person name="Kerrigan R.W."/>
            <person name="Challen M.P."/>
            <person name="Grigoriev I.V."/>
            <person name="Martin F."/>
        </authorList>
    </citation>
    <scope>NUCLEOTIDE SEQUENCE [LARGE SCALE GENOMIC DNA]</scope>
    <source>
        <strain evidence="3">JB137-S8 / ATCC MYA-4627 / FGSC 10392</strain>
    </source>
</reference>
<feature type="compositionally biased region" description="Polar residues" evidence="1">
    <location>
        <begin position="64"/>
        <end position="90"/>
    </location>
</feature>
<evidence type="ECO:0000313" key="3">
    <source>
        <dbReference type="Proteomes" id="UP000008493"/>
    </source>
</evidence>
<name>K5XF15_AGABU</name>
<feature type="region of interest" description="Disordered" evidence="1">
    <location>
        <begin position="105"/>
        <end position="138"/>
    </location>
</feature>
<keyword evidence="3" id="KW-1185">Reference proteome</keyword>
<evidence type="ECO:0000256" key="1">
    <source>
        <dbReference type="SAM" id="MobiDB-lite"/>
    </source>
</evidence>
<feature type="region of interest" description="Disordered" evidence="1">
    <location>
        <begin position="64"/>
        <end position="93"/>
    </location>
</feature>
<dbReference type="KEGG" id="abp:AGABI1DRAFT105267"/>
<dbReference type="InParanoid" id="K5XF15"/>
<dbReference type="OMA" id="DIPRRIN"/>
<protein>
    <submittedName>
        <fullName evidence="2">Uncharacterized protein</fullName>
    </submittedName>
</protein>
<dbReference type="eggNOG" id="ENOG502SW3H">
    <property type="taxonomic scope" value="Eukaryota"/>
</dbReference>
<feature type="compositionally biased region" description="Basic and acidic residues" evidence="1">
    <location>
        <begin position="109"/>
        <end position="118"/>
    </location>
</feature>
<proteinExistence type="predicted"/>
<dbReference type="GeneID" id="18822116"/>
<sequence>MYPYHHHHWRHMGYSRGPSRFIWFAIGAGVATVWHKCHKIHANSTSWSSWGHCHRAAIQQQYPSQLPPSNASTNPDGSPTSTLAQESSFSFRDIPRRINNLPSAAWEWGQEKERGKNQEEEDPLADLRRQATETMSDMSETALETIVATAESLRAKLVENREQRRKQGEELKR</sequence>
<dbReference type="OrthoDB" id="2960209at2759"/>
<dbReference type="HOGENOM" id="CLU_109488_0_0_1"/>
<evidence type="ECO:0000313" key="2">
    <source>
        <dbReference type="EMBL" id="EKM81802.1"/>
    </source>
</evidence>
<dbReference type="Proteomes" id="UP000008493">
    <property type="component" value="Unassembled WGS sequence"/>
</dbReference>
<accession>K5XF15</accession>
<dbReference type="RefSeq" id="XP_007327626.1">
    <property type="nucleotide sequence ID" value="XM_007327564.1"/>
</dbReference>